<feature type="region of interest" description="Disordered" evidence="1">
    <location>
        <begin position="479"/>
        <end position="525"/>
    </location>
</feature>
<reference evidence="2" key="1">
    <citation type="submission" date="2021-03" db="EMBL/GenBank/DDBJ databases">
        <authorList>
            <person name="Bekaert M."/>
        </authorList>
    </citation>
    <scope>NUCLEOTIDE SEQUENCE</scope>
</reference>
<feature type="compositionally biased region" description="Polar residues" evidence="1">
    <location>
        <begin position="479"/>
        <end position="522"/>
    </location>
</feature>
<dbReference type="AlphaFoldDB" id="A0A8S3VQD0"/>
<gene>
    <name evidence="2" type="ORF">MEDL_67640</name>
</gene>
<keyword evidence="3" id="KW-1185">Reference proteome</keyword>
<dbReference type="EMBL" id="CAJPWZ010003299">
    <property type="protein sequence ID" value="CAG2256319.1"/>
    <property type="molecule type" value="Genomic_DNA"/>
</dbReference>
<sequence length="537" mass="60865">MPIMKLFCIRFPREPHNPASVALINIQYPRSSGYNTSASLKRYIKRERVMSESMEISKRKISPYPTLPEIEHTRNVFVTRFVARFVQKHRKYAKLLQENGASLPEAFSNCSVNFCATFEDEVDMIVSEKRNKIKNACRMKGAYSLKGLFRQIYQIVRRARASRIESKLLDIPNHDLMETLRDIASELGFAYEYQIAMLKTEAEVRLLADHAVSCTMNYLKQSDATLNRCHILEAVTDVSPKKSLSRAEKVPTRIQKTNNVKVTKTQKWRLSEIFKQPGLRIPDTDGIGYNFLGCFTPYGSLCRPDKYGFRGPLHVWDENTSGYALLYNDQVSCNSVHRREIERDITDIHQNYQPIQLCSHVCLSNKMTKEGIECKLDSTCTANKQNTTESSDCCPVYDTTCVDIKDITLNQDREYIPSEQASMINCHCSTDNINNSLLTETTNSIGSIDNTADKVITERNGNTSTSKLLYSGIDNNEVISSKDGSSNDSDIFVESNHSSHQRLTGTNSDVENSNTPNNSDGQKSPLINKLEFSLINL</sequence>
<proteinExistence type="predicted"/>
<name>A0A8S3VQD0_MYTED</name>
<protein>
    <submittedName>
        <fullName evidence="2">Uncharacterized protein</fullName>
    </submittedName>
</protein>
<evidence type="ECO:0000313" key="2">
    <source>
        <dbReference type="EMBL" id="CAG2256319.1"/>
    </source>
</evidence>
<accession>A0A8S3VQD0</accession>
<evidence type="ECO:0000313" key="3">
    <source>
        <dbReference type="Proteomes" id="UP000683360"/>
    </source>
</evidence>
<organism evidence="2 3">
    <name type="scientific">Mytilus edulis</name>
    <name type="common">Blue mussel</name>
    <dbReference type="NCBI Taxonomy" id="6550"/>
    <lineage>
        <taxon>Eukaryota</taxon>
        <taxon>Metazoa</taxon>
        <taxon>Spiralia</taxon>
        <taxon>Lophotrochozoa</taxon>
        <taxon>Mollusca</taxon>
        <taxon>Bivalvia</taxon>
        <taxon>Autobranchia</taxon>
        <taxon>Pteriomorphia</taxon>
        <taxon>Mytilida</taxon>
        <taxon>Mytiloidea</taxon>
        <taxon>Mytilidae</taxon>
        <taxon>Mytilinae</taxon>
        <taxon>Mytilus</taxon>
    </lineage>
</organism>
<comment type="caution">
    <text evidence="2">The sequence shown here is derived from an EMBL/GenBank/DDBJ whole genome shotgun (WGS) entry which is preliminary data.</text>
</comment>
<dbReference type="Proteomes" id="UP000683360">
    <property type="component" value="Unassembled WGS sequence"/>
</dbReference>
<evidence type="ECO:0000256" key="1">
    <source>
        <dbReference type="SAM" id="MobiDB-lite"/>
    </source>
</evidence>
<dbReference type="OrthoDB" id="6135674at2759"/>